<organism evidence="1 2">
    <name type="scientific">Rhabdobacter roseus</name>
    <dbReference type="NCBI Taxonomy" id="1655419"/>
    <lineage>
        <taxon>Bacteria</taxon>
        <taxon>Pseudomonadati</taxon>
        <taxon>Bacteroidota</taxon>
        <taxon>Cytophagia</taxon>
        <taxon>Cytophagales</taxon>
        <taxon>Cytophagaceae</taxon>
        <taxon>Rhabdobacter</taxon>
    </lineage>
</organism>
<dbReference type="EMBL" id="JACHGF010000014">
    <property type="protein sequence ID" value="MBB5287121.1"/>
    <property type="molecule type" value="Genomic_DNA"/>
</dbReference>
<protein>
    <submittedName>
        <fullName evidence="1">Uncharacterized protein</fullName>
    </submittedName>
</protein>
<proteinExistence type="predicted"/>
<keyword evidence="2" id="KW-1185">Reference proteome</keyword>
<sequence>MLGQLHTLAPTSRPNPGFLTHVYLIPADGVAYVLPPTAGLVLPERGVGIVPGALITQLKPRALTATLTEGQQQGADGPSYLVEITVPFASDYLPLAAWVQQHARRRFVVVLRDTLGNAYLVGTRENGARLAWGRQIQSRHAQSLVLRAVSLHPMATLASVDPEVLFPNRDWDYSFDLSF</sequence>
<dbReference type="AlphaFoldDB" id="A0A840TT41"/>
<dbReference type="Proteomes" id="UP000557307">
    <property type="component" value="Unassembled WGS sequence"/>
</dbReference>
<dbReference type="RefSeq" id="WP_184178910.1">
    <property type="nucleotide sequence ID" value="NZ_JACHGF010000014.1"/>
</dbReference>
<evidence type="ECO:0000313" key="1">
    <source>
        <dbReference type="EMBL" id="MBB5287121.1"/>
    </source>
</evidence>
<evidence type="ECO:0000313" key="2">
    <source>
        <dbReference type="Proteomes" id="UP000557307"/>
    </source>
</evidence>
<reference evidence="1 2" key="1">
    <citation type="submission" date="2020-08" db="EMBL/GenBank/DDBJ databases">
        <title>Genomic Encyclopedia of Type Strains, Phase IV (KMG-IV): sequencing the most valuable type-strain genomes for metagenomic binning, comparative biology and taxonomic classification.</title>
        <authorList>
            <person name="Goeker M."/>
        </authorList>
    </citation>
    <scope>NUCLEOTIDE SEQUENCE [LARGE SCALE GENOMIC DNA]</scope>
    <source>
        <strain evidence="1 2">DSM 105074</strain>
    </source>
</reference>
<gene>
    <name evidence="1" type="ORF">HNQ92_005283</name>
</gene>
<accession>A0A840TT41</accession>
<name>A0A840TT41_9BACT</name>
<comment type="caution">
    <text evidence="1">The sequence shown here is derived from an EMBL/GenBank/DDBJ whole genome shotgun (WGS) entry which is preliminary data.</text>
</comment>